<dbReference type="InterPro" id="IPR007048">
    <property type="entry name" value="IraD/Gp25-like"/>
</dbReference>
<dbReference type="Pfam" id="PF04965">
    <property type="entry name" value="GPW_gp25"/>
    <property type="match status" value="1"/>
</dbReference>
<name>S4Y9D3_SORCE</name>
<dbReference type="HOGENOM" id="CLU_133204_0_2_7"/>
<protein>
    <recommendedName>
        <fullName evidence="1">IraD/Gp25-like domain-containing protein</fullName>
    </recommendedName>
</protein>
<sequence length="122" mass="13777">MADRYLHHPFRFGAQGGVAVIDDPDRHLRDKVEAVLFTAPGERVNNPDFGVGLNRTVFDGLNELTVAALEFRISQAIRRDLGDEILVDAVDVEAEPESGTLVVRLAFRRRTDRRPRNLEVRL</sequence>
<dbReference type="STRING" id="1254432.SCE1572_47655"/>
<proteinExistence type="predicted"/>
<dbReference type="EMBL" id="CP003969">
    <property type="protein sequence ID" value="AGP41499.1"/>
    <property type="molecule type" value="Genomic_DNA"/>
</dbReference>
<dbReference type="SUPFAM" id="SSF160719">
    <property type="entry name" value="gpW/gp25-like"/>
    <property type="match status" value="1"/>
</dbReference>
<feature type="domain" description="IraD/Gp25-like" evidence="1">
    <location>
        <begin position="25"/>
        <end position="112"/>
    </location>
</feature>
<dbReference type="AlphaFoldDB" id="S4Y9D3"/>
<dbReference type="PATRIC" id="fig|1254432.3.peg.10773"/>
<dbReference type="OrthoDB" id="9802846at2"/>
<dbReference type="KEGG" id="scu:SCE1572_47655"/>
<dbReference type="eggNOG" id="COG3628">
    <property type="taxonomic scope" value="Bacteria"/>
</dbReference>
<dbReference type="Gene3D" id="3.10.450.40">
    <property type="match status" value="1"/>
</dbReference>
<evidence type="ECO:0000259" key="1">
    <source>
        <dbReference type="Pfam" id="PF04965"/>
    </source>
</evidence>
<evidence type="ECO:0000313" key="2">
    <source>
        <dbReference type="EMBL" id="AGP41499.1"/>
    </source>
</evidence>
<organism evidence="2 3">
    <name type="scientific">Sorangium cellulosum So0157-2</name>
    <dbReference type="NCBI Taxonomy" id="1254432"/>
    <lineage>
        <taxon>Bacteria</taxon>
        <taxon>Pseudomonadati</taxon>
        <taxon>Myxococcota</taxon>
        <taxon>Polyangia</taxon>
        <taxon>Polyangiales</taxon>
        <taxon>Polyangiaceae</taxon>
        <taxon>Sorangium</taxon>
    </lineage>
</organism>
<gene>
    <name evidence="2" type="ORF">SCE1572_47655</name>
</gene>
<dbReference type="Proteomes" id="UP000014803">
    <property type="component" value="Chromosome"/>
</dbReference>
<evidence type="ECO:0000313" key="3">
    <source>
        <dbReference type="Proteomes" id="UP000014803"/>
    </source>
</evidence>
<accession>S4Y9D3</accession>
<dbReference type="RefSeq" id="WP_020741366.1">
    <property type="nucleotide sequence ID" value="NC_021658.1"/>
</dbReference>
<reference evidence="2 3" key="1">
    <citation type="journal article" date="2013" name="Sci. Rep.">
        <title>Extraordinary expansion of a Sorangium cellulosum genome from an alkaline milieu.</title>
        <authorList>
            <person name="Han K."/>
            <person name="Li Z.F."/>
            <person name="Peng R."/>
            <person name="Zhu L.P."/>
            <person name="Zhou T."/>
            <person name="Wang L.G."/>
            <person name="Li S.G."/>
            <person name="Zhang X.B."/>
            <person name="Hu W."/>
            <person name="Wu Z.H."/>
            <person name="Qin N."/>
            <person name="Li Y.Z."/>
        </authorList>
    </citation>
    <scope>NUCLEOTIDE SEQUENCE [LARGE SCALE GENOMIC DNA]</scope>
    <source>
        <strain evidence="2 3">So0157-2</strain>
    </source>
</reference>